<comment type="caution">
    <text evidence="1">The sequence shown here is derived from an EMBL/GenBank/DDBJ whole genome shotgun (WGS) entry which is preliminary data.</text>
</comment>
<dbReference type="AlphaFoldDB" id="A0A399SUA0"/>
<proteinExistence type="predicted"/>
<name>A0A399SUA0_9BACT</name>
<keyword evidence="2" id="KW-1185">Reference proteome</keyword>
<dbReference type="Proteomes" id="UP000265926">
    <property type="component" value="Unassembled WGS sequence"/>
</dbReference>
<protein>
    <submittedName>
        <fullName evidence="1">Uncharacterized protein</fullName>
    </submittedName>
</protein>
<accession>A0A399SUA0</accession>
<dbReference type="EMBL" id="QWGR01000015">
    <property type="protein sequence ID" value="RIJ46324.1"/>
    <property type="molecule type" value="Genomic_DNA"/>
</dbReference>
<reference evidence="1 2" key="1">
    <citation type="submission" date="2018-08" db="EMBL/GenBank/DDBJ databases">
        <title>Pallidiluteibacterium maritimus gen. nov., sp. nov., isolated from coastal sediment.</title>
        <authorList>
            <person name="Zhou L.Y."/>
        </authorList>
    </citation>
    <scope>NUCLEOTIDE SEQUENCE [LARGE SCALE GENOMIC DNA]</scope>
    <source>
        <strain evidence="1 2">XSD2</strain>
    </source>
</reference>
<evidence type="ECO:0000313" key="2">
    <source>
        <dbReference type="Proteomes" id="UP000265926"/>
    </source>
</evidence>
<sequence length="91" mass="10848">MLKMMLNTITNLSCSGCIIGSANWIWEIPNFLLEDYDAVLKFMNAEIKKKVQYRFWPLGKFSQISQRLRRIYRGQIFEQVVFLPISRIAWE</sequence>
<evidence type="ECO:0000313" key="1">
    <source>
        <dbReference type="EMBL" id="RIJ46324.1"/>
    </source>
</evidence>
<gene>
    <name evidence="1" type="ORF">D1614_19155</name>
</gene>
<organism evidence="1 2">
    <name type="scientific">Maribellus luteus</name>
    <dbReference type="NCBI Taxonomy" id="2305463"/>
    <lineage>
        <taxon>Bacteria</taxon>
        <taxon>Pseudomonadati</taxon>
        <taxon>Bacteroidota</taxon>
        <taxon>Bacteroidia</taxon>
        <taxon>Marinilabiliales</taxon>
        <taxon>Prolixibacteraceae</taxon>
        <taxon>Maribellus</taxon>
    </lineage>
</organism>